<gene>
    <name evidence="1" type="ORF">Q604_UNBC13260G0001</name>
</gene>
<evidence type="ECO:0000313" key="1">
    <source>
        <dbReference type="EMBL" id="ETJ32272.1"/>
    </source>
</evidence>
<protein>
    <submittedName>
        <fullName evidence="1">Uncharacterized protein</fullName>
    </submittedName>
</protein>
<sequence length="42" mass="5023">QFVERVMFLHRRGRLQKLAIHFTLLFLVTWLRIRPGGSRTTA</sequence>
<feature type="non-terminal residue" evidence="1">
    <location>
        <position position="1"/>
    </location>
</feature>
<reference evidence="1" key="1">
    <citation type="submission" date="2013-12" db="EMBL/GenBank/DDBJ databases">
        <title>A Varibaculum cambriense genome reconstructed from a premature infant gut community with otherwise low bacterial novelty that shifts toward anaerobic metabolism during the third week of life.</title>
        <authorList>
            <person name="Brown C.T."/>
            <person name="Sharon I."/>
            <person name="Thomas B.C."/>
            <person name="Castelle C.J."/>
            <person name="Morowitz M.J."/>
            <person name="Banfield J.F."/>
        </authorList>
    </citation>
    <scope>NUCLEOTIDE SEQUENCE</scope>
</reference>
<name>W1XPY0_9ZZZZ</name>
<comment type="caution">
    <text evidence="1">The sequence shown here is derived from an EMBL/GenBank/DDBJ whole genome shotgun (WGS) entry which is preliminary data.</text>
</comment>
<organism evidence="1">
    <name type="scientific">human gut metagenome</name>
    <dbReference type="NCBI Taxonomy" id="408170"/>
    <lineage>
        <taxon>unclassified sequences</taxon>
        <taxon>metagenomes</taxon>
        <taxon>organismal metagenomes</taxon>
    </lineage>
</organism>
<dbReference type="AlphaFoldDB" id="W1XPY0"/>
<accession>W1XPY0</accession>
<proteinExistence type="predicted"/>
<dbReference type="EMBL" id="AZMM01013260">
    <property type="protein sequence ID" value="ETJ32272.1"/>
    <property type="molecule type" value="Genomic_DNA"/>
</dbReference>